<gene>
    <name evidence="2" type="ORF">CEXT_505051</name>
</gene>
<comment type="caution">
    <text evidence="2">The sequence shown here is derived from an EMBL/GenBank/DDBJ whole genome shotgun (WGS) entry which is preliminary data.</text>
</comment>
<evidence type="ECO:0000313" key="3">
    <source>
        <dbReference type="Proteomes" id="UP001054945"/>
    </source>
</evidence>
<organism evidence="2 3">
    <name type="scientific">Caerostris extrusa</name>
    <name type="common">Bark spider</name>
    <name type="synonym">Caerostris bankana</name>
    <dbReference type="NCBI Taxonomy" id="172846"/>
    <lineage>
        <taxon>Eukaryota</taxon>
        <taxon>Metazoa</taxon>
        <taxon>Ecdysozoa</taxon>
        <taxon>Arthropoda</taxon>
        <taxon>Chelicerata</taxon>
        <taxon>Arachnida</taxon>
        <taxon>Araneae</taxon>
        <taxon>Araneomorphae</taxon>
        <taxon>Entelegynae</taxon>
        <taxon>Araneoidea</taxon>
        <taxon>Araneidae</taxon>
        <taxon>Caerostris</taxon>
    </lineage>
</organism>
<evidence type="ECO:0000256" key="1">
    <source>
        <dbReference type="SAM" id="MobiDB-lite"/>
    </source>
</evidence>
<evidence type="ECO:0000313" key="2">
    <source>
        <dbReference type="EMBL" id="GIX96513.1"/>
    </source>
</evidence>
<dbReference type="AlphaFoldDB" id="A0AAV4PK20"/>
<dbReference type="EMBL" id="BPLR01004657">
    <property type="protein sequence ID" value="GIX96513.1"/>
    <property type="molecule type" value="Genomic_DNA"/>
</dbReference>
<protein>
    <submittedName>
        <fullName evidence="2">Uncharacterized protein</fullName>
    </submittedName>
</protein>
<feature type="compositionally biased region" description="Polar residues" evidence="1">
    <location>
        <begin position="1"/>
        <end position="10"/>
    </location>
</feature>
<sequence>MLRWTSSTAGRTGHRPSAWTSDLPRQTGKVRSPDPDSEVAHLTGHVFAKEVCGEVNKTTCTLLKNQCEYEATDYPSGKIP</sequence>
<reference evidence="2 3" key="1">
    <citation type="submission" date="2021-06" db="EMBL/GenBank/DDBJ databases">
        <title>Caerostris extrusa draft genome.</title>
        <authorList>
            <person name="Kono N."/>
            <person name="Arakawa K."/>
        </authorList>
    </citation>
    <scope>NUCLEOTIDE SEQUENCE [LARGE SCALE GENOMIC DNA]</scope>
</reference>
<dbReference type="Proteomes" id="UP001054945">
    <property type="component" value="Unassembled WGS sequence"/>
</dbReference>
<name>A0AAV4PK20_CAEEX</name>
<proteinExistence type="predicted"/>
<accession>A0AAV4PK20</accession>
<keyword evidence="3" id="KW-1185">Reference proteome</keyword>
<feature type="region of interest" description="Disordered" evidence="1">
    <location>
        <begin position="1"/>
        <end position="38"/>
    </location>
</feature>